<proteinExistence type="inferred from homology"/>
<dbReference type="PRINTS" id="PR00299">
    <property type="entry name" value="ACRYSTALLIN"/>
</dbReference>
<dbReference type="GO" id="GO:0005634">
    <property type="term" value="C:nucleus"/>
    <property type="evidence" value="ECO:0007669"/>
    <property type="project" value="TreeGrafter"/>
</dbReference>
<comment type="similarity">
    <text evidence="2 3">Belongs to the small heat shock protein (HSP20) family.</text>
</comment>
<dbReference type="InterPro" id="IPR001436">
    <property type="entry name" value="Alpha-crystallin/sHSP_animal"/>
</dbReference>
<dbReference type="GO" id="GO:0051082">
    <property type="term" value="F:unfolded protein binding"/>
    <property type="evidence" value="ECO:0007669"/>
    <property type="project" value="TreeGrafter"/>
</dbReference>
<dbReference type="PROSITE" id="PS01031">
    <property type="entry name" value="SHSP"/>
    <property type="match status" value="1"/>
</dbReference>
<evidence type="ECO:0000259" key="4">
    <source>
        <dbReference type="PROSITE" id="PS01031"/>
    </source>
</evidence>
<reference evidence="5" key="1">
    <citation type="submission" date="2023-03" db="EMBL/GenBank/DDBJ databases">
        <title>Chromosome-level genomes of two armyworms, Mythimna separata and Mythimna loreyi, provide insights into the biosynthesis and reception of sex pheromones.</title>
        <authorList>
            <person name="Zhao H."/>
        </authorList>
    </citation>
    <scope>NUCLEOTIDE SEQUENCE</scope>
    <source>
        <strain evidence="5">BeijingLab</strain>
        <tissue evidence="5">Pupa</tissue>
    </source>
</reference>
<dbReference type="Gene3D" id="2.60.40.790">
    <property type="match status" value="1"/>
</dbReference>
<dbReference type="PANTHER" id="PTHR45640">
    <property type="entry name" value="HEAT SHOCK PROTEIN HSP-12.2-RELATED"/>
    <property type="match status" value="1"/>
</dbReference>
<evidence type="ECO:0000313" key="6">
    <source>
        <dbReference type="Proteomes" id="UP001231518"/>
    </source>
</evidence>
<protein>
    <recommendedName>
        <fullName evidence="4">SHSP domain-containing protein</fullName>
    </recommendedName>
</protein>
<dbReference type="PANTHER" id="PTHR45640:SF13">
    <property type="entry name" value="HEAT SHOCK PROTEIN 22-RELATED"/>
    <property type="match status" value="1"/>
</dbReference>
<dbReference type="GO" id="GO:0009408">
    <property type="term" value="P:response to heat"/>
    <property type="evidence" value="ECO:0007669"/>
    <property type="project" value="TreeGrafter"/>
</dbReference>
<evidence type="ECO:0000313" key="5">
    <source>
        <dbReference type="EMBL" id="KAJ8717984.1"/>
    </source>
</evidence>
<keyword evidence="6" id="KW-1185">Reference proteome</keyword>
<dbReference type="GO" id="GO:0005737">
    <property type="term" value="C:cytoplasm"/>
    <property type="evidence" value="ECO:0007669"/>
    <property type="project" value="TreeGrafter"/>
</dbReference>
<dbReference type="Proteomes" id="UP001231518">
    <property type="component" value="Chromosome 18"/>
</dbReference>
<dbReference type="InterPro" id="IPR008978">
    <property type="entry name" value="HSP20-like_chaperone"/>
</dbReference>
<keyword evidence="1" id="KW-0346">Stress response</keyword>
<dbReference type="EMBL" id="JARGEI010000016">
    <property type="protein sequence ID" value="KAJ8717984.1"/>
    <property type="molecule type" value="Genomic_DNA"/>
</dbReference>
<dbReference type="InterPro" id="IPR002068">
    <property type="entry name" value="A-crystallin/Hsp20_dom"/>
</dbReference>
<gene>
    <name evidence="5" type="ORF">PYW07_005914</name>
</gene>
<dbReference type="GO" id="GO:0042026">
    <property type="term" value="P:protein refolding"/>
    <property type="evidence" value="ECO:0007669"/>
    <property type="project" value="TreeGrafter"/>
</dbReference>
<feature type="domain" description="SHSP" evidence="4">
    <location>
        <begin position="45"/>
        <end position="154"/>
    </location>
</feature>
<evidence type="ECO:0000256" key="2">
    <source>
        <dbReference type="PROSITE-ProRule" id="PRU00285"/>
    </source>
</evidence>
<name>A0AAD7YJN9_MYTSE</name>
<sequence length="336" mass="37740">MMAFNRLCPARWHSDQNFGMCMPPHDFLYPFYDMTSSYFRPWKCFSSQTISKELGSTIENEKGNYKITLDVQHYRPNDISVKVTETEIIVEAKHEERQDSHGFISRQFKRRYPLPSHCPAENVSSSMSSDGILIIIAEKRSSNETEKIVPIKMCGSIPKKTQIESKITSEIIQNSVKDTEDMTCSKDTTQKLLKEDHSRLLKPELLKDIVTSTNGDKMSSKPVIEIPLFQTDSCLSEKKDAMNSSGTSNKIEESIAKSNMELSKLTEQLGQRNLASTSDLSGIKSMSNMSKTLIEESSSSYKSSSMMSSTIKSSGKIGEYVSDIITAELKEAAENI</sequence>
<evidence type="ECO:0000256" key="1">
    <source>
        <dbReference type="ARBA" id="ARBA00023016"/>
    </source>
</evidence>
<evidence type="ECO:0000256" key="3">
    <source>
        <dbReference type="RuleBase" id="RU003616"/>
    </source>
</evidence>
<accession>A0AAD7YJN9</accession>
<dbReference type="CDD" id="cd06526">
    <property type="entry name" value="metazoan_ACD"/>
    <property type="match status" value="1"/>
</dbReference>
<dbReference type="Pfam" id="PF00011">
    <property type="entry name" value="HSP20"/>
    <property type="match status" value="1"/>
</dbReference>
<dbReference type="AlphaFoldDB" id="A0AAD7YJN9"/>
<dbReference type="SUPFAM" id="SSF49764">
    <property type="entry name" value="HSP20-like chaperones"/>
    <property type="match status" value="1"/>
</dbReference>
<organism evidence="5 6">
    <name type="scientific">Mythimna separata</name>
    <name type="common">Oriental armyworm</name>
    <name type="synonym">Pseudaletia separata</name>
    <dbReference type="NCBI Taxonomy" id="271217"/>
    <lineage>
        <taxon>Eukaryota</taxon>
        <taxon>Metazoa</taxon>
        <taxon>Ecdysozoa</taxon>
        <taxon>Arthropoda</taxon>
        <taxon>Hexapoda</taxon>
        <taxon>Insecta</taxon>
        <taxon>Pterygota</taxon>
        <taxon>Neoptera</taxon>
        <taxon>Endopterygota</taxon>
        <taxon>Lepidoptera</taxon>
        <taxon>Glossata</taxon>
        <taxon>Ditrysia</taxon>
        <taxon>Noctuoidea</taxon>
        <taxon>Noctuidae</taxon>
        <taxon>Noctuinae</taxon>
        <taxon>Hadenini</taxon>
        <taxon>Mythimna</taxon>
    </lineage>
</organism>
<comment type="caution">
    <text evidence="5">The sequence shown here is derived from an EMBL/GenBank/DDBJ whole genome shotgun (WGS) entry which is preliminary data.</text>
</comment>